<dbReference type="RefSeq" id="WP_345201374.1">
    <property type="nucleotide sequence ID" value="NZ_BAABGM010000001.1"/>
</dbReference>
<keyword evidence="4" id="KW-1185">Reference proteome</keyword>
<feature type="compositionally biased region" description="Low complexity" evidence="1">
    <location>
        <begin position="54"/>
        <end position="66"/>
    </location>
</feature>
<accession>A0ABP8JX20</accession>
<evidence type="ECO:0008006" key="5">
    <source>
        <dbReference type="Google" id="ProtNLM"/>
    </source>
</evidence>
<proteinExistence type="predicted"/>
<keyword evidence="2" id="KW-0472">Membrane</keyword>
<feature type="compositionally biased region" description="Basic and acidic residues" evidence="1">
    <location>
        <begin position="121"/>
        <end position="132"/>
    </location>
</feature>
<evidence type="ECO:0000256" key="1">
    <source>
        <dbReference type="SAM" id="MobiDB-lite"/>
    </source>
</evidence>
<feature type="compositionally biased region" description="Low complexity" evidence="1">
    <location>
        <begin position="19"/>
        <end position="41"/>
    </location>
</feature>
<reference evidence="4" key="1">
    <citation type="journal article" date="2019" name="Int. J. Syst. Evol. Microbiol.">
        <title>The Global Catalogue of Microorganisms (GCM) 10K type strain sequencing project: providing services to taxonomists for standard genome sequencing and annotation.</title>
        <authorList>
            <consortium name="The Broad Institute Genomics Platform"/>
            <consortium name="The Broad Institute Genome Sequencing Center for Infectious Disease"/>
            <person name="Wu L."/>
            <person name="Ma J."/>
        </authorList>
    </citation>
    <scope>NUCLEOTIDE SEQUENCE [LARGE SCALE GENOMIC DNA]</scope>
    <source>
        <strain evidence="4">JCM 17809</strain>
    </source>
</reference>
<feature type="region of interest" description="Disordered" evidence="1">
    <location>
        <begin position="120"/>
        <end position="185"/>
    </location>
</feature>
<feature type="compositionally biased region" description="Gly residues" evidence="1">
    <location>
        <begin position="133"/>
        <end position="158"/>
    </location>
</feature>
<feature type="compositionally biased region" description="Pro residues" evidence="1">
    <location>
        <begin position="1"/>
        <end position="18"/>
    </location>
</feature>
<protein>
    <recommendedName>
        <fullName evidence="5">DUF5666 domain-containing protein</fullName>
    </recommendedName>
</protein>
<sequence length="276" mass="27057">MTDQTPPEPGPPAQPPAARPDQTAALPPQYPAGTAPGWAAPPGGPAAPPPAAGWPPGTVPAGSAAAPAPPSGPGRWWSEATSSSGGRAALIVAAVLAALLLVTGVGLVAALATGYDDDRWDDERVSMSDGRGRSGAPGQGEGKGNNGRGLGQGDGRQGGNAVPGPNQGNPGLGNGNGNGKGQGMGRAAGGLDVVLHGEFTTNVTGTPTVMVVQTGRVTAYTAGSSLTVESTDGFEATYTLDGTEATGRGAEELATGGQVRVVAAKEGMKVTRLDVD</sequence>
<comment type="caution">
    <text evidence="3">The sequence shown here is derived from an EMBL/GenBank/DDBJ whole genome shotgun (WGS) entry which is preliminary data.</text>
</comment>
<feature type="compositionally biased region" description="Gly residues" evidence="1">
    <location>
        <begin position="170"/>
        <end position="185"/>
    </location>
</feature>
<keyword evidence="2" id="KW-0812">Transmembrane</keyword>
<evidence type="ECO:0000313" key="3">
    <source>
        <dbReference type="EMBL" id="GAA4397435.1"/>
    </source>
</evidence>
<feature type="compositionally biased region" description="Pro residues" evidence="1">
    <location>
        <begin position="42"/>
        <end position="53"/>
    </location>
</feature>
<gene>
    <name evidence="3" type="ORF">GCM10023168_02370</name>
</gene>
<dbReference type="EMBL" id="BAABGM010000001">
    <property type="protein sequence ID" value="GAA4397435.1"/>
    <property type="molecule type" value="Genomic_DNA"/>
</dbReference>
<evidence type="ECO:0000313" key="4">
    <source>
        <dbReference type="Proteomes" id="UP001500945"/>
    </source>
</evidence>
<organism evidence="3 4">
    <name type="scientific">Fodinibacter luteus</name>
    <dbReference type="NCBI Taxonomy" id="552064"/>
    <lineage>
        <taxon>Bacteria</taxon>
        <taxon>Bacillati</taxon>
        <taxon>Actinomycetota</taxon>
        <taxon>Actinomycetes</taxon>
        <taxon>Micrococcales</taxon>
        <taxon>Intrasporangiaceae</taxon>
        <taxon>Fodinibacter (ex Wang et al. 2009)</taxon>
    </lineage>
</organism>
<name>A0ABP8JX20_9MICO</name>
<feature type="transmembrane region" description="Helical" evidence="2">
    <location>
        <begin position="88"/>
        <end position="112"/>
    </location>
</feature>
<dbReference type="Proteomes" id="UP001500945">
    <property type="component" value="Unassembled WGS sequence"/>
</dbReference>
<evidence type="ECO:0000256" key="2">
    <source>
        <dbReference type="SAM" id="Phobius"/>
    </source>
</evidence>
<feature type="region of interest" description="Disordered" evidence="1">
    <location>
        <begin position="1"/>
        <end position="81"/>
    </location>
</feature>
<keyword evidence="2" id="KW-1133">Transmembrane helix</keyword>